<organism evidence="1 2">
    <name type="scientific">Aureococcus anophagefferens</name>
    <name type="common">Harmful bloom alga</name>
    <dbReference type="NCBI Taxonomy" id="44056"/>
    <lineage>
        <taxon>Eukaryota</taxon>
        <taxon>Sar</taxon>
        <taxon>Stramenopiles</taxon>
        <taxon>Ochrophyta</taxon>
        <taxon>Pelagophyceae</taxon>
        <taxon>Pelagomonadales</taxon>
        <taxon>Pelagomonadaceae</taxon>
        <taxon>Aureococcus</taxon>
    </lineage>
</organism>
<sequence>MRPTFATSLALWAASTTCAFHGPTRRSATYALRAEAPTKTGVGTPLFDKRVSADAPRASAVGAAESARTERLVADLQSAAGEANKQTFAGAAGRALALAVAGGLAFAPVACGLRTLVNDEGLAVLANDEGQYFQNYVNAINVFFALLLANTFNWLYGQQEQLFIALFGEVSVAKALLEQVAFVSRGRPAYAAELLGYVREYVDDDLTAIDDNPVSRLVGGEGARKRDALERVMWLTSVGEPGHIYDSVKALREARGRRLGALQRKLPLAHFALLAVLGALVLCLFPLLAAATGAAVAAGDGLLEVQAVLFALMTFAIALTLDLLYAFWVPSGSAYNVDGILRVMVAGLDAEIDDRLADARGRSERDEFFADARGLSDYERY</sequence>
<comment type="caution">
    <text evidence="1">The sequence shown here is derived from an EMBL/GenBank/DDBJ whole genome shotgun (WGS) entry which is preliminary data.</text>
</comment>
<keyword evidence="2" id="KW-1185">Reference proteome</keyword>
<dbReference type="Proteomes" id="UP001363151">
    <property type="component" value="Unassembled WGS sequence"/>
</dbReference>
<dbReference type="EMBL" id="JBBJCI010000416">
    <property type="protein sequence ID" value="KAK7231387.1"/>
    <property type="molecule type" value="Genomic_DNA"/>
</dbReference>
<reference evidence="1 2" key="1">
    <citation type="submission" date="2024-03" db="EMBL/GenBank/DDBJ databases">
        <title>Aureococcus anophagefferens CCMP1851 and Kratosvirus quantuckense: Draft genome of a second virus-susceptible host strain in the model system.</title>
        <authorList>
            <person name="Chase E."/>
            <person name="Truchon A.R."/>
            <person name="Schepens W."/>
            <person name="Wilhelm S.W."/>
        </authorList>
    </citation>
    <scope>NUCLEOTIDE SEQUENCE [LARGE SCALE GENOMIC DNA]</scope>
    <source>
        <strain evidence="1 2">CCMP1851</strain>
    </source>
</reference>
<dbReference type="Pfam" id="PF14023">
    <property type="entry name" value="Bestrophin-like"/>
    <property type="match status" value="1"/>
</dbReference>
<protein>
    <submittedName>
        <fullName evidence="1">Uncharacterized protein</fullName>
    </submittedName>
</protein>
<evidence type="ECO:0000313" key="1">
    <source>
        <dbReference type="EMBL" id="KAK7231387.1"/>
    </source>
</evidence>
<accession>A0ABR1FII4</accession>
<dbReference type="InterPro" id="IPR025333">
    <property type="entry name" value="DUF4239"/>
</dbReference>
<proteinExistence type="predicted"/>
<evidence type="ECO:0000313" key="2">
    <source>
        <dbReference type="Proteomes" id="UP001363151"/>
    </source>
</evidence>
<name>A0ABR1FII4_AURAN</name>
<gene>
    <name evidence="1" type="ORF">SO694_00072138</name>
</gene>
<dbReference type="KEGG" id="aaf:AURANDRAFT_61230"/>